<dbReference type="CDD" id="cd17932">
    <property type="entry name" value="DEXQc_UvrD"/>
    <property type="match status" value="1"/>
</dbReference>
<evidence type="ECO:0000313" key="9">
    <source>
        <dbReference type="Proteomes" id="UP000228920"/>
    </source>
</evidence>
<evidence type="ECO:0000259" key="7">
    <source>
        <dbReference type="PROSITE" id="PS51198"/>
    </source>
</evidence>
<proteinExistence type="predicted"/>
<comment type="caution">
    <text evidence="8">The sequence shown here is derived from an EMBL/GenBank/DDBJ whole genome shotgun (WGS) entry which is preliminary data.</text>
</comment>
<reference evidence="9" key="1">
    <citation type="submission" date="2017-09" db="EMBL/GenBank/DDBJ databases">
        <title>Depth-based differentiation of microbial function through sediment-hosted aquifers and enrichment of novel symbionts in the deep terrestrial subsurface.</title>
        <authorList>
            <person name="Probst A.J."/>
            <person name="Ladd B."/>
            <person name="Jarett J.K."/>
            <person name="Geller-Mcgrath D.E."/>
            <person name="Sieber C.M.K."/>
            <person name="Emerson J.B."/>
            <person name="Anantharaman K."/>
            <person name="Thomas B.C."/>
            <person name="Malmstrom R."/>
            <person name="Stieglmeier M."/>
            <person name="Klingl A."/>
            <person name="Woyke T."/>
            <person name="Ryan C.M."/>
            <person name="Banfield J.F."/>
        </authorList>
    </citation>
    <scope>NUCLEOTIDE SEQUENCE [LARGE SCALE GENOMIC DNA]</scope>
</reference>
<keyword evidence="3 6" id="KW-0347">Helicase</keyword>
<sequence length="185" mass="20342">MSDILHGLNDKQLEAVTHFGGPLLVVAGAGSGKTRALTHRIAYLISERGVSPWNVLAVTFTNKAANEMKQRIMKLLSNGDVASVIDGFGDLLSMGEIDKLYDHGIPTVGTFHSVCVRILRKNIHLLDYENSFVIYDSADQQILVKRIMDNLNIDPKKINPKAVISHISNAKNQLLGPDDYSQYAA</sequence>
<dbReference type="Proteomes" id="UP000228920">
    <property type="component" value="Unassembled WGS sequence"/>
</dbReference>
<evidence type="ECO:0000256" key="5">
    <source>
        <dbReference type="ARBA" id="ARBA00023125"/>
    </source>
</evidence>
<dbReference type="GO" id="GO:0016787">
    <property type="term" value="F:hydrolase activity"/>
    <property type="evidence" value="ECO:0007669"/>
    <property type="project" value="UniProtKB-UniRule"/>
</dbReference>
<keyword evidence="5" id="KW-0238">DNA-binding</keyword>
<dbReference type="GO" id="GO:0005524">
    <property type="term" value="F:ATP binding"/>
    <property type="evidence" value="ECO:0007669"/>
    <property type="project" value="UniProtKB-UniRule"/>
</dbReference>
<protein>
    <recommendedName>
        <fullName evidence="7">UvrD-like helicase ATP-binding domain-containing protein</fullName>
    </recommendedName>
</protein>
<dbReference type="InterPro" id="IPR000212">
    <property type="entry name" value="DNA_helicase_UvrD/REP"/>
</dbReference>
<dbReference type="Gene3D" id="3.40.50.300">
    <property type="entry name" value="P-loop containing nucleotide triphosphate hydrolases"/>
    <property type="match status" value="1"/>
</dbReference>
<evidence type="ECO:0000256" key="3">
    <source>
        <dbReference type="ARBA" id="ARBA00022806"/>
    </source>
</evidence>
<keyword evidence="2 6" id="KW-0378">Hydrolase</keyword>
<dbReference type="EMBL" id="PFNL01000098">
    <property type="protein sequence ID" value="PIZ46464.1"/>
    <property type="molecule type" value="Genomic_DNA"/>
</dbReference>
<feature type="domain" description="UvrD-like helicase ATP-binding" evidence="7">
    <location>
        <begin position="6"/>
        <end position="185"/>
    </location>
</feature>
<dbReference type="PANTHER" id="PTHR11070:SF2">
    <property type="entry name" value="ATP-DEPENDENT DNA HELICASE SRS2"/>
    <property type="match status" value="1"/>
</dbReference>
<dbReference type="InterPro" id="IPR027417">
    <property type="entry name" value="P-loop_NTPase"/>
</dbReference>
<dbReference type="InterPro" id="IPR013986">
    <property type="entry name" value="DExx_box_DNA_helicase_dom_sf"/>
</dbReference>
<evidence type="ECO:0000256" key="1">
    <source>
        <dbReference type="ARBA" id="ARBA00022741"/>
    </source>
</evidence>
<evidence type="ECO:0000256" key="6">
    <source>
        <dbReference type="PROSITE-ProRule" id="PRU00560"/>
    </source>
</evidence>
<dbReference type="SUPFAM" id="SSF52540">
    <property type="entry name" value="P-loop containing nucleoside triphosphate hydrolases"/>
    <property type="match status" value="1"/>
</dbReference>
<dbReference type="GO" id="GO:0003677">
    <property type="term" value="F:DNA binding"/>
    <property type="evidence" value="ECO:0007669"/>
    <property type="project" value="UniProtKB-KW"/>
</dbReference>
<feature type="non-terminal residue" evidence="8">
    <location>
        <position position="185"/>
    </location>
</feature>
<feature type="binding site" evidence="6">
    <location>
        <begin position="27"/>
        <end position="34"/>
    </location>
    <ligand>
        <name>ATP</name>
        <dbReference type="ChEBI" id="CHEBI:30616"/>
    </ligand>
</feature>
<name>A0A2M7TJ28_UNCKA</name>
<keyword evidence="4 6" id="KW-0067">ATP-binding</keyword>
<dbReference type="GO" id="GO:0033202">
    <property type="term" value="C:DNA helicase complex"/>
    <property type="evidence" value="ECO:0007669"/>
    <property type="project" value="TreeGrafter"/>
</dbReference>
<organism evidence="8 9">
    <name type="scientific">candidate division WWE3 bacterium CG_4_10_14_0_2_um_filter_41_14</name>
    <dbReference type="NCBI Taxonomy" id="1975072"/>
    <lineage>
        <taxon>Bacteria</taxon>
        <taxon>Katanobacteria</taxon>
    </lineage>
</organism>
<dbReference type="GO" id="GO:0005829">
    <property type="term" value="C:cytosol"/>
    <property type="evidence" value="ECO:0007669"/>
    <property type="project" value="TreeGrafter"/>
</dbReference>
<gene>
    <name evidence="8" type="ORF">COY32_03230</name>
</gene>
<dbReference type="Pfam" id="PF00580">
    <property type="entry name" value="UvrD-helicase"/>
    <property type="match status" value="1"/>
</dbReference>
<dbReference type="InterPro" id="IPR014016">
    <property type="entry name" value="UvrD-like_ATP-bd"/>
</dbReference>
<dbReference type="PROSITE" id="PS51198">
    <property type="entry name" value="UVRD_HELICASE_ATP_BIND"/>
    <property type="match status" value="1"/>
</dbReference>
<dbReference type="GO" id="GO:0043138">
    <property type="term" value="F:3'-5' DNA helicase activity"/>
    <property type="evidence" value="ECO:0007669"/>
    <property type="project" value="TreeGrafter"/>
</dbReference>
<evidence type="ECO:0000256" key="2">
    <source>
        <dbReference type="ARBA" id="ARBA00022801"/>
    </source>
</evidence>
<dbReference type="Gene3D" id="1.10.10.160">
    <property type="match status" value="1"/>
</dbReference>
<dbReference type="AlphaFoldDB" id="A0A2M7TJ28"/>
<accession>A0A2M7TJ28</accession>
<dbReference type="GO" id="GO:0000725">
    <property type="term" value="P:recombinational repair"/>
    <property type="evidence" value="ECO:0007669"/>
    <property type="project" value="TreeGrafter"/>
</dbReference>
<evidence type="ECO:0000313" key="8">
    <source>
        <dbReference type="EMBL" id="PIZ46464.1"/>
    </source>
</evidence>
<keyword evidence="1 6" id="KW-0547">Nucleotide-binding</keyword>
<dbReference type="PANTHER" id="PTHR11070">
    <property type="entry name" value="UVRD / RECB / PCRA DNA HELICASE FAMILY MEMBER"/>
    <property type="match status" value="1"/>
</dbReference>
<evidence type="ECO:0000256" key="4">
    <source>
        <dbReference type="ARBA" id="ARBA00022840"/>
    </source>
</evidence>